<name>A0A9X3AVC6_9GAMM</name>
<dbReference type="SUPFAM" id="SSF51316">
    <property type="entry name" value="Mss4-like"/>
    <property type="match status" value="1"/>
</dbReference>
<sequence length="136" mass="15627">MPKNTLREGGCLCGAIRYQIEGEPFDADYCHCRSCQKSTGSAFGAWMDFKITQVIWLKGRVTEFASSELIRRGFCDKCGTSLTYRHLQYPDYSTLSIASLDDANQVQPKYHIYTESQLNWLVIEDNCQRYPQGRSF</sequence>
<dbReference type="GO" id="GO:0046872">
    <property type="term" value="F:metal ion binding"/>
    <property type="evidence" value="ECO:0007669"/>
    <property type="project" value="UniProtKB-KW"/>
</dbReference>
<evidence type="ECO:0000256" key="3">
    <source>
        <dbReference type="ARBA" id="ARBA00022833"/>
    </source>
</evidence>
<dbReference type="Pfam" id="PF04828">
    <property type="entry name" value="GFA"/>
    <property type="match status" value="1"/>
</dbReference>
<keyword evidence="4" id="KW-0456">Lyase</keyword>
<protein>
    <submittedName>
        <fullName evidence="6">GFA family protein</fullName>
    </submittedName>
</protein>
<proteinExistence type="inferred from homology"/>
<dbReference type="Gene3D" id="3.90.1590.10">
    <property type="entry name" value="glutathione-dependent formaldehyde- activating enzyme (gfa)"/>
    <property type="match status" value="1"/>
</dbReference>
<evidence type="ECO:0000256" key="4">
    <source>
        <dbReference type="ARBA" id="ARBA00023239"/>
    </source>
</evidence>
<comment type="similarity">
    <text evidence="1">Belongs to the Gfa family.</text>
</comment>
<dbReference type="PANTHER" id="PTHR33337">
    <property type="entry name" value="GFA DOMAIN-CONTAINING PROTEIN"/>
    <property type="match status" value="1"/>
</dbReference>
<evidence type="ECO:0000259" key="5">
    <source>
        <dbReference type="PROSITE" id="PS51891"/>
    </source>
</evidence>
<dbReference type="PANTHER" id="PTHR33337:SF40">
    <property type="entry name" value="CENP-V_GFA DOMAIN-CONTAINING PROTEIN-RELATED"/>
    <property type="match status" value="1"/>
</dbReference>
<evidence type="ECO:0000313" key="7">
    <source>
        <dbReference type="Proteomes" id="UP001155604"/>
    </source>
</evidence>
<dbReference type="Proteomes" id="UP001155604">
    <property type="component" value="Unassembled WGS sequence"/>
</dbReference>
<comment type="caution">
    <text evidence="6">The sequence shown here is derived from an EMBL/GenBank/DDBJ whole genome shotgun (WGS) entry which is preliminary data.</text>
</comment>
<feature type="domain" description="CENP-V/GFA" evidence="5">
    <location>
        <begin position="7"/>
        <end position="111"/>
    </location>
</feature>
<evidence type="ECO:0000313" key="6">
    <source>
        <dbReference type="EMBL" id="MCT7947086.1"/>
    </source>
</evidence>
<dbReference type="GO" id="GO:0016846">
    <property type="term" value="F:carbon-sulfur lyase activity"/>
    <property type="evidence" value="ECO:0007669"/>
    <property type="project" value="InterPro"/>
</dbReference>
<dbReference type="InterPro" id="IPR011057">
    <property type="entry name" value="Mss4-like_sf"/>
</dbReference>
<dbReference type="PROSITE" id="PS51891">
    <property type="entry name" value="CENP_V_GFA"/>
    <property type="match status" value="1"/>
</dbReference>
<dbReference type="AlphaFoldDB" id="A0A9X3AVC6"/>
<keyword evidence="2" id="KW-0479">Metal-binding</keyword>
<gene>
    <name evidence="6" type="ORF">NE536_17135</name>
</gene>
<dbReference type="EMBL" id="JAMTCC010000033">
    <property type="protein sequence ID" value="MCT7947086.1"/>
    <property type="molecule type" value="Genomic_DNA"/>
</dbReference>
<evidence type="ECO:0000256" key="1">
    <source>
        <dbReference type="ARBA" id="ARBA00005495"/>
    </source>
</evidence>
<accession>A0A9X3AVC6</accession>
<keyword evidence="7" id="KW-1185">Reference proteome</keyword>
<organism evidence="6 7">
    <name type="scientific">Shewanella septentrionalis</name>
    <dbReference type="NCBI Taxonomy" id="2952223"/>
    <lineage>
        <taxon>Bacteria</taxon>
        <taxon>Pseudomonadati</taxon>
        <taxon>Pseudomonadota</taxon>
        <taxon>Gammaproteobacteria</taxon>
        <taxon>Alteromonadales</taxon>
        <taxon>Shewanellaceae</taxon>
        <taxon>Shewanella</taxon>
    </lineage>
</organism>
<keyword evidence="3" id="KW-0862">Zinc</keyword>
<dbReference type="InterPro" id="IPR006913">
    <property type="entry name" value="CENP-V/GFA"/>
</dbReference>
<reference evidence="6" key="1">
    <citation type="journal article" date="2023" name="Int. J. Syst. Evol. Microbiol.">
        <title>&lt;i&gt;Shewanella septentrionalis&lt;/i&gt; sp. nov. and &lt;i&gt;Shewanella holmiensis&lt;/i&gt; sp. nov., isolated from Baltic Sea water and sediments.</title>
        <authorList>
            <person name="Martin-Rodriguez A.J."/>
            <person name="Thorell K."/>
            <person name="Joffre E."/>
            <person name="Jensie-Markopoulos S."/>
            <person name="Moore E.R.B."/>
            <person name="Sjoling A."/>
        </authorList>
    </citation>
    <scope>NUCLEOTIDE SEQUENCE</scope>
    <source>
        <strain evidence="6">SP1W3</strain>
    </source>
</reference>
<dbReference type="RefSeq" id="WP_261273438.1">
    <property type="nucleotide sequence ID" value="NZ_JAMTCC010000033.1"/>
</dbReference>
<evidence type="ECO:0000256" key="2">
    <source>
        <dbReference type="ARBA" id="ARBA00022723"/>
    </source>
</evidence>